<dbReference type="RefSeq" id="WP_346760895.1">
    <property type="nucleotide sequence ID" value="NZ_JAUJEB010000007.1"/>
</dbReference>
<reference evidence="9" key="1">
    <citation type="submission" date="2023-06" db="EMBL/GenBank/DDBJ databases">
        <title>Genomic of Agaribacillus aureum.</title>
        <authorList>
            <person name="Wang G."/>
        </authorList>
    </citation>
    <scope>NUCLEOTIDE SEQUENCE</scope>
    <source>
        <strain evidence="9">BMA12</strain>
    </source>
</reference>
<dbReference type="PANTHER" id="PTHR42933">
    <property type="entry name" value="SLR6095 PROTEIN"/>
    <property type="match status" value="1"/>
</dbReference>
<proteinExistence type="inferred from homology"/>
<comment type="caution">
    <text evidence="9">The sequence shown here is derived from an EMBL/GenBank/DDBJ whole genome shotgun (WGS) entry which is preliminary data.</text>
</comment>
<keyword evidence="10" id="KW-1185">Reference proteome</keyword>
<dbReference type="InterPro" id="IPR003356">
    <property type="entry name" value="DNA_methylase_A-5"/>
</dbReference>
<gene>
    <name evidence="9" type="ORF">QQ020_25995</name>
</gene>
<dbReference type="InterPro" id="IPR051537">
    <property type="entry name" value="DNA_Adenine_Mtase"/>
</dbReference>
<dbReference type="Gene3D" id="3.40.50.150">
    <property type="entry name" value="Vaccinia Virus protein VP39"/>
    <property type="match status" value="1"/>
</dbReference>
<dbReference type="PRINTS" id="PR00507">
    <property type="entry name" value="N12N6MTFRASE"/>
</dbReference>
<keyword evidence="3 9" id="KW-0489">Methyltransferase</keyword>
<comment type="similarity">
    <text evidence="1">Belongs to the N(4)/N(6)-methyltransferase family.</text>
</comment>
<evidence type="ECO:0000256" key="6">
    <source>
        <dbReference type="ARBA" id="ARBA00022747"/>
    </source>
</evidence>
<evidence type="ECO:0000256" key="4">
    <source>
        <dbReference type="ARBA" id="ARBA00022679"/>
    </source>
</evidence>
<protein>
    <recommendedName>
        <fullName evidence="2">site-specific DNA-methyltransferase (adenine-specific)</fullName>
        <ecNumber evidence="2">2.1.1.72</ecNumber>
    </recommendedName>
</protein>
<sequence length="228" mass="26013">MGRTYELAKVFNDLLTIGICSYNRTNIQSRLQKKDEASEALYMETIKRYEHNDLKAFGAALGILKLNVWDNPYSDILGDFYMDYITNGQNGQYFTPAPVCEVMAKLQLGNLEDEGNRILDPACGSGRMLLSTAKLYYRNYFFGADNNNTCAKMATLNFFFNGLQGEIAWMNSLSMEWYGGWHINRNDLGIVPIEKEQSEIWSEAPKAVKFDKKTTKRASQPVEQLSLF</sequence>
<dbReference type="PANTHER" id="PTHR42933:SF3">
    <property type="entry name" value="TYPE I RESTRICTION ENZYME MJAVIII METHYLASE SUBUNIT"/>
    <property type="match status" value="1"/>
</dbReference>
<evidence type="ECO:0000259" key="8">
    <source>
        <dbReference type="Pfam" id="PF02384"/>
    </source>
</evidence>
<evidence type="ECO:0000256" key="3">
    <source>
        <dbReference type="ARBA" id="ARBA00022603"/>
    </source>
</evidence>
<dbReference type="EC" id="2.1.1.72" evidence="2"/>
<evidence type="ECO:0000256" key="7">
    <source>
        <dbReference type="ARBA" id="ARBA00047942"/>
    </source>
</evidence>
<evidence type="ECO:0000256" key="2">
    <source>
        <dbReference type="ARBA" id="ARBA00011900"/>
    </source>
</evidence>
<comment type="catalytic activity">
    <reaction evidence="7">
        <text>a 2'-deoxyadenosine in DNA + S-adenosyl-L-methionine = an N(6)-methyl-2'-deoxyadenosine in DNA + S-adenosyl-L-homocysteine + H(+)</text>
        <dbReference type="Rhea" id="RHEA:15197"/>
        <dbReference type="Rhea" id="RHEA-COMP:12418"/>
        <dbReference type="Rhea" id="RHEA-COMP:12419"/>
        <dbReference type="ChEBI" id="CHEBI:15378"/>
        <dbReference type="ChEBI" id="CHEBI:57856"/>
        <dbReference type="ChEBI" id="CHEBI:59789"/>
        <dbReference type="ChEBI" id="CHEBI:90615"/>
        <dbReference type="ChEBI" id="CHEBI:90616"/>
        <dbReference type="EC" id="2.1.1.72"/>
    </reaction>
</comment>
<feature type="domain" description="DNA methylase adenine-specific" evidence="8">
    <location>
        <begin position="75"/>
        <end position="178"/>
    </location>
</feature>
<name>A0ABT8LGS2_9BACT</name>
<dbReference type="GO" id="GO:0008168">
    <property type="term" value="F:methyltransferase activity"/>
    <property type="evidence" value="ECO:0007669"/>
    <property type="project" value="UniProtKB-KW"/>
</dbReference>
<dbReference type="Pfam" id="PF02384">
    <property type="entry name" value="N6_Mtase"/>
    <property type="match status" value="1"/>
</dbReference>
<evidence type="ECO:0000313" key="10">
    <source>
        <dbReference type="Proteomes" id="UP001172083"/>
    </source>
</evidence>
<keyword evidence="4" id="KW-0808">Transferase</keyword>
<keyword evidence="6" id="KW-0680">Restriction system</keyword>
<dbReference type="EMBL" id="JAUJEB010000007">
    <property type="protein sequence ID" value="MDN5215556.1"/>
    <property type="molecule type" value="Genomic_DNA"/>
</dbReference>
<evidence type="ECO:0000313" key="9">
    <source>
        <dbReference type="EMBL" id="MDN5215556.1"/>
    </source>
</evidence>
<accession>A0ABT8LGS2</accession>
<dbReference type="GO" id="GO:0032259">
    <property type="term" value="P:methylation"/>
    <property type="evidence" value="ECO:0007669"/>
    <property type="project" value="UniProtKB-KW"/>
</dbReference>
<dbReference type="Proteomes" id="UP001172083">
    <property type="component" value="Unassembled WGS sequence"/>
</dbReference>
<dbReference type="SUPFAM" id="SSF53335">
    <property type="entry name" value="S-adenosyl-L-methionine-dependent methyltransferases"/>
    <property type="match status" value="1"/>
</dbReference>
<evidence type="ECO:0000256" key="1">
    <source>
        <dbReference type="ARBA" id="ARBA00006594"/>
    </source>
</evidence>
<keyword evidence="5" id="KW-0949">S-adenosyl-L-methionine</keyword>
<organism evidence="9 10">
    <name type="scientific">Agaribacillus aureus</name>
    <dbReference type="NCBI Taxonomy" id="3051825"/>
    <lineage>
        <taxon>Bacteria</taxon>
        <taxon>Pseudomonadati</taxon>
        <taxon>Bacteroidota</taxon>
        <taxon>Cytophagia</taxon>
        <taxon>Cytophagales</taxon>
        <taxon>Splendidivirgaceae</taxon>
        <taxon>Agaribacillus</taxon>
    </lineage>
</organism>
<dbReference type="InterPro" id="IPR029063">
    <property type="entry name" value="SAM-dependent_MTases_sf"/>
</dbReference>
<evidence type="ECO:0000256" key="5">
    <source>
        <dbReference type="ARBA" id="ARBA00022691"/>
    </source>
</evidence>